<evidence type="ECO:0000259" key="2">
    <source>
        <dbReference type="PROSITE" id="PS50404"/>
    </source>
</evidence>
<dbReference type="Gene3D" id="3.40.30.10">
    <property type="entry name" value="Glutaredoxin"/>
    <property type="match status" value="1"/>
</dbReference>
<dbReference type="Proteomes" id="UP000766486">
    <property type="component" value="Unassembled WGS sequence"/>
</dbReference>
<comment type="caution">
    <text evidence="3">The sequence shown here is derived from an EMBL/GenBank/DDBJ whole genome shotgun (WGS) entry which is preliminary data.</text>
</comment>
<keyword evidence="4" id="KW-1185">Reference proteome</keyword>
<dbReference type="SUPFAM" id="SSF52833">
    <property type="entry name" value="Thioredoxin-like"/>
    <property type="match status" value="1"/>
</dbReference>
<dbReference type="PANTHER" id="PTHR43968">
    <property type="match status" value="1"/>
</dbReference>
<dbReference type="EMBL" id="CABFNS010000316">
    <property type="protein sequence ID" value="VUC20969.1"/>
    <property type="molecule type" value="Genomic_DNA"/>
</dbReference>
<sequence>MTYKLHIANKRYSSWSMRPWLVFKALNIPFEEALFMFKPGYRQPDFLAFSPSGKVPCLHDSDHDKLYIWDSLAIVEYIAEKHAGVWPSDPAARAFARCAAAEMHSGFEAIREECGMNVGLRIELTEHSDGLKRDLARLETVFTEGLTRFGGPWLAGPEFTAVDAFYGPVACRFKTYGITFTGPAGEYAERLYEHPSVQEWVQAGIYEKEREPSHEQDAARPGRRILADLSVEDYRATGPDSASNR</sequence>
<dbReference type="InterPro" id="IPR050983">
    <property type="entry name" value="GST_Omega/HSP26"/>
</dbReference>
<reference evidence="3 4" key="1">
    <citation type="submission" date="2019-06" db="EMBL/GenBank/DDBJ databases">
        <authorList>
            <person name="Broberg M."/>
        </authorList>
    </citation>
    <scope>NUCLEOTIDE SEQUENCE [LARGE SCALE GENOMIC DNA]</scope>
</reference>
<dbReference type="Gene3D" id="1.20.1050.10">
    <property type="match status" value="1"/>
</dbReference>
<proteinExistence type="inferred from homology"/>
<comment type="similarity">
    <text evidence="1">Belongs to the GST superfamily.</text>
</comment>
<evidence type="ECO:0000256" key="1">
    <source>
        <dbReference type="ARBA" id="ARBA00007409"/>
    </source>
</evidence>
<name>A0ABY6TR64_BIOOC</name>
<evidence type="ECO:0000313" key="3">
    <source>
        <dbReference type="EMBL" id="VUC20969.1"/>
    </source>
</evidence>
<dbReference type="PANTHER" id="PTHR43968:SF6">
    <property type="entry name" value="GLUTATHIONE S-TRANSFERASE OMEGA"/>
    <property type="match status" value="1"/>
</dbReference>
<gene>
    <name evidence="3" type="ORF">CLO192961_LOCUS37014</name>
</gene>
<dbReference type="SUPFAM" id="SSF47616">
    <property type="entry name" value="GST C-terminal domain-like"/>
    <property type="match status" value="1"/>
</dbReference>
<organism evidence="3 4">
    <name type="scientific">Bionectria ochroleuca</name>
    <name type="common">Gliocladium roseum</name>
    <dbReference type="NCBI Taxonomy" id="29856"/>
    <lineage>
        <taxon>Eukaryota</taxon>
        <taxon>Fungi</taxon>
        <taxon>Dikarya</taxon>
        <taxon>Ascomycota</taxon>
        <taxon>Pezizomycotina</taxon>
        <taxon>Sordariomycetes</taxon>
        <taxon>Hypocreomycetidae</taxon>
        <taxon>Hypocreales</taxon>
        <taxon>Bionectriaceae</taxon>
        <taxon>Clonostachys</taxon>
    </lineage>
</organism>
<accession>A0ABY6TR64</accession>
<dbReference type="Pfam" id="PF13409">
    <property type="entry name" value="GST_N_2"/>
    <property type="match status" value="1"/>
</dbReference>
<evidence type="ECO:0000313" key="4">
    <source>
        <dbReference type="Proteomes" id="UP000766486"/>
    </source>
</evidence>
<dbReference type="InterPro" id="IPR004045">
    <property type="entry name" value="Glutathione_S-Trfase_N"/>
</dbReference>
<dbReference type="InterPro" id="IPR036249">
    <property type="entry name" value="Thioredoxin-like_sf"/>
</dbReference>
<dbReference type="CDD" id="cd03194">
    <property type="entry name" value="GST_C_3"/>
    <property type="match status" value="1"/>
</dbReference>
<dbReference type="SFLD" id="SFLDS00019">
    <property type="entry name" value="Glutathione_Transferase_(cytos"/>
    <property type="match status" value="1"/>
</dbReference>
<dbReference type="PROSITE" id="PS50404">
    <property type="entry name" value="GST_NTER"/>
    <property type="match status" value="1"/>
</dbReference>
<dbReference type="CDD" id="cd03043">
    <property type="entry name" value="GST_N_1"/>
    <property type="match status" value="1"/>
</dbReference>
<dbReference type="InterPro" id="IPR040079">
    <property type="entry name" value="Glutathione_S-Trfase"/>
</dbReference>
<dbReference type="InterPro" id="IPR036282">
    <property type="entry name" value="Glutathione-S-Trfase_C_sf"/>
</dbReference>
<dbReference type="SFLD" id="SFLDG00358">
    <property type="entry name" value="Main_(cytGST)"/>
    <property type="match status" value="1"/>
</dbReference>
<protein>
    <recommendedName>
        <fullName evidence="2">GST N-terminal domain-containing protein</fullName>
    </recommendedName>
</protein>
<feature type="domain" description="GST N-terminal" evidence="2">
    <location>
        <begin position="1"/>
        <end position="86"/>
    </location>
</feature>